<evidence type="ECO:0008006" key="3">
    <source>
        <dbReference type="Google" id="ProtNLM"/>
    </source>
</evidence>
<sequence>MSDLVVSLTTIPSRVDTLGDFLAGLERQTLTPDRVELYVPRRYKKRKLGRLRKQDVPAAFEVIECEDMGPATKILPALTRHAPDTRLVYCDDDKVYPPDWLARLAAQGDRYPRACIADEVMSVATQAYRMHATGEDRVGLAERLRRRIAGTNLPPEFCVVAGFGGVLVKPRFFDALVQDIPDVVWTVDDVWLSACLARTGTPIVWTGRADGARAGNIVREGAKVGRRRDALIRYAYKGYDRDSANDYAVRYAIEHLGVWRRFRAARNSAAS</sequence>
<gene>
    <name evidence="1" type="ORF">SAMN04490244_106103</name>
</gene>
<dbReference type="RefSeq" id="WP_092693707.1">
    <property type="nucleotide sequence ID" value="NZ_CBDDGO010000004.1"/>
</dbReference>
<protein>
    <recommendedName>
        <fullName evidence="3">Glycosyl transferase family 2</fullName>
    </recommendedName>
</protein>
<organism evidence="1 2">
    <name type="scientific">Tranquillimonas rosea</name>
    <dbReference type="NCBI Taxonomy" id="641238"/>
    <lineage>
        <taxon>Bacteria</taxon>
        <taxon>Pseudomonadati</taxon>
        <taxon>Pseudomonadota</taxon>
        <taxon>Alphaproteobacteria</taxon>
        <taxon>Rhodobacterales</taxon>
        <taxon>Roseobacteraceae</taxon>
        <taxon>Tranquillimonas</taxon>
    </lineage>
</organism>
<dbReference type="Proteomes" id="UP000198885">
    <property type="component" value="Unassembled WGS sequence"/>
</dbReference>
<dbReference type="CDD" id="cd00761">
    <property type="entry name" value="Glyco_tranf_GTA_type"/>
    <property type="match status" value="1"/>
</dbReference>
<evidence type="ECO:0000313" key="1">
    <source>
        <dbReference type="EMBL" id="SES14582.1"/>
    </source>
</evidence>
<dbReference type="OrthoDB" id="5465469at2"/>
<dbReference type="SUPFAM" id="SSF53448">
    <property type="entry name" value="Nucleotide-diphospho-sugar transferases"/>
    <property type="match status" value="1"/>
</dbReference>
<dbReference type="STRING" id="641238.SAMN04490244_106103"/>
<dbReference type="InterPro" id="IPR029044">
    <property type="entry name" value="Nucleotide-diphossugar_trans"/>
</dbReference>
<reference evidence="1 2" key="1">
    <citation type="submission" date="2016-10" db="EMBL/GenBank/DDBJ databases">
        <authorList>
            <person name="de Groot N.N."/>
        </authorList>
    </citation>
    <scope>NUCLEOTIDE SEQUENCE [LARGE SCALE GENOMIC DNA]</scope>
    <source>
        <strain evidence="1 2">DSM 23042</strain>
    </source>
</reference>
<name>A0A1H9UYT4_9RHOB</name>
<proteinExistence type="predicted"/>
<keyword evidence="2" id="KW-1185">Reference proteome</keyword>
<dbReference type="AlphaFoldDB" id="A0A1H9UYT4"/>
<evidence type="ECO:0000313" key="2">
    <source>
        <dbReference type="Proteomes" id="UP000198885"/>
    </source>
</evidence>
<accession>A0A1H9UYT4</accession>
<dbReference type="EMBL" id="FOGU01000006">
    <property type="protein sequence ID" value="SES14582.1"/>
    <property type="molecule type" value="Genomic_DNA"/>
</dbReference>